<feature type="domain" description="MULE transposase" evidence="3">
    <location>
        <begin position="236"/>
        <end position="291"/>
    </location>
</feature>
<comment type="caution">
    <text evidence="4">The sequence shown here is derived from an EMBL/GenBank/DDBJ whole genome shotgun (WGS) entry which is preliminary data.</text>
</comment>
<protein>
    <submittedName>
        <fullName evidence="4">Uncharacterized protein</fullName>
    </submittedName>
</protein>
<sequence length="518" mass="60337">MQLSDVTKVGSEEMDFGYELPDHGCLQEDEIPRVRMRFLQLHMAHEFYVTYAKKVGFATKIRTITCDKITKEPVNQAIHCNQDGFRRSRVKGPTRKNTISAAGCKVELKHSHQCSARNVMHYHEYRELTMHVKSVIEDNDEAVIRLNMTFLAFANEARRLSNLRFSEKDLRNYITAWLQTSNVNADVREMMNYIIRMKDINPNFFYTVNLDEECKFKSAILVDARCRTSYEYYGDVVSLDSTYNTNRHGLLFTSFVNVNHHGKSTFLSFALLGNEKIPSYEWVFSQWNSQMVESFEDNWFEFIAEYNIHNNTWLSDLYDNRRMWVPIYFKSEFWAVMRSLQRSESMHAFYSGFLHIFHSYKVYKVSTCYVLPRWSKNIKRKHTYVKSSHDVSRLNESHTAFRGLCAHFYNVAQEFINDDDETTLLNAAMKEAKAKLTAQRAKKRPIKGHTTKGRPKSKRLGAALEKFFMKSARRKNKNASPVVCPETAQNVNFGAVVGRNEPQQVGGFMSLLSSFTKS</sequence>
<dbReference type="EMBL" id="SDMP01000004">
    <property type="protein sequence ID" value="RYR62680.1"/>
    <property type="molecule type" value="Genomic_DNA"/>
</dbReference>
<evidence type="ECO:0000259" key="3">
    <source>
        <dbReference type="Pfam" id="PF10551"/>
    </source>
</evidence>
<reference evidence="4 5" key="1">
    <citation type="submission" date="2019-01" db="EMBL/GenBank/DDBJ databases">
        <title>Sequencing of cultivated peanut Arachis hypogaea provides insights into genome evolution and oil improvement.</title>
        <authorList>
            <person name="Chen X."/>
        </authorList>
    </citation>
    <scope>NUCLEOTIDE SEQUENCE [LARGE SCALE GENOMIC DNA]</scope>
    <source>
        <strain evidence="5">cv. Fuhuasheng</strain>
        <tissue evidence="4">Leaves</tissue>
    </source>
</reference>
<accession>A0A445DHP4</accession>
<gene>
    <name evidence="4" type="ORF">Ahy_A04g020400</name>
</gene>
<dbReference type="AlphaFoldDB" id="A0A445DHP4"/>
<evidence type="ECO:0000313" key="5">
    <source>
        <dbReference type="Proteomes" id="UP000289738"/>
    </source>
</evidence>
<evidence type="ECO:0000259" key="2">
    <source>
        <dbReference type="Pfam" id="PF03101"/>
    </source>
</evidence>
<dbReference type="InterPro" id="IPR018289">
    <property type="entry name" value="MULE_transposase_dom"/>
</dbReference>
<proteinExistence type="predicted"/>
<name>A0A445DHP4_ARAHY</name>
<dbReference type="Proteomes" id="UP000289738">
    <property type="component" value="Chromosome A04"/>
</dbReference>
<dbReference type="Pfam" id="PF03101">
    <property type="entry name" value="FAR1"/>
    <property type="match status" value="1"/>
</dbReference>
<dbReference type="PANTHER" id="PTHR47718">
    <property type="entry name" value="OS01G0519700 PROTEIN"/>
    <property type="match status" value="1"/>
</dbReference>
<feature type="region of interest" description="Disordered" evidence="1">
    <location>
        <begin position="436"/>
        <end position="457"/>
    </location>
</feature>
<dbReference type="STRING" id="3818.A0A445DHP4"/>
<feature type="domain" description="FAR1" evidence="2">
    <location>
        <begin position="46"/>
        <end position="113"/>
    </location>
</feature>
<organism evidence="4 5">
    <name type="scientific">Arachis hypogaea</name>
    <name type="common">Peanut</name>
    <dbReference type="NCBI Taxonomy" id="3818"/>
    <lineage>
        <taxon>Eukaryota</taxon>
        <taxon>Viridiplantae</taxon>
        <taxon>Streptophyta</taxon>
        <taxon>Embryophyta</taxon>
        <taxon>Tracheophyta</taxon>
        <taxon>Spermatophyta</taxon>
        <taxon>Magnoliopsida</taxon>
        <taxon>eudicotyledons</taxon>
        <taxon>Gunneridae</taxon>
        <taxon>Pentapetalae</taxon>
        <taxon>rosids</taxon>
        <taxon>fabids</taxon>
        <taxon>Fabales</taxon>
        <taxon>Fabaceae</taxon>
        <taxon>Papilionoideae</taxon>
        <taxon>50 kb inversion clade</taxon>
        <taxon>dalbergioids sensu lato</taxon>
        <taxon>Dalbergieae</taxon>
        <taxon>Pterocarpus clade</taxon>
        <taxon>Arachis</taxon>
    </lineage>
</organism>
<dbReference type="InterPro" id="IPR004330">
    <property type="entry name" value="FAR1_DNA_bnd_dom"/>
</dbReference>
<evidence type="ECO:0000313" key="4">
    <source>
        <dbReference type="EMBL" id="RYR62680.1"/>
    </source>
</evidence>
<evidence type="ECO:0000256" key="1">
    <source>
        <dbReference type="SAM" id="MobiDB-lite"/>
    </source>
</evidence>
<keyword evidence="5" id="KW-1185">Reference proteome</keyword>
<feature type="compositionally biased region" description="Basic residues" evidence="1">
    <location>
        <begin position="440"/>
        <end position="457"/>
    </location>
</feature>
<dbReference type="Pfam" id="PF10551">
    <property type="entry name" value="MULE"/>
    <property type="match status" value="1"/>
</dbReference>